<dbReference type="PANTHER" id="PTHR21576:SF134">
    <property type="entry name" value="NODULIN-LIKE DOMAIN-CONTAINING PROTEIN"/>
    <property type="match status" value="1"/>
</dbReference>
<comment type="caution">
    <text evidence="9">The sequence shown here is derived from an EMBL/GenBank/DDBJ whole genome shotgun (WGS) entry which is preliminary data.</text>
</comment>
<dbReference type="EMBL" id="JARAOO010000007">
    <property type="protein sequence ID" value="KAJ7961814.1"/>
    <property type="molecule type" value="Genomic_DNA"/>
</dbReference>
<dbReference type="InterPro" id="IPR036259">
    <property type="entry name" value="MFS_trans_sf"/>
</dbReference>
<evidence type="ECO:0000256" key="4">
    <source>
        <dbReference type="ARBA" id="ARBA00023136"/>
    </source>
</evidence>
<feature type="transmembrane region" description="Helical" evidence="5">
    <location>
        <begin position="469"/>
        <end position="488"/>
    </location>
</feature>
<evidence type="ECO:0000259" key="8">
    <source>
        <dbReference type="Pfam" id="PF23262"/>
    </source>
</evidence>
<accession>A0AAD7PP10</accession>
<keyword evidence="10" id="KW-1185">Reference proteome</keyword>
<dbReference type="Pfam" id="PF06813">
    <property type="entry name" value="Nodulin-like"/>
    <property type="match status" value="1"/>
</dbReference>
<evidence type="ECO:0000313" key="9">
    <source>
        <dbReference type="EMBL" id="KAJ7961814.1"/>
    </source>
</evidence>
<feature type="transmembrane region" description="Helical" evidence="5">
    <location>
        <begin position="401"/>
        <end position="424"/>
    </location>
</feature>
<dbReference type="Proteomes" id="UP001163823">
    <property type="component" value="Chromosome 7"/>
</dbReference>
<dbReference type="InterPro" id="IPR010658">
    <property type="entry name" value="Nodulin-like"/>
</dbReference>
<comment type="subcellular location">
    <subcellularLocation>
        <location evidence="1">Membrane</location>
        <topology evidence="1">Multi-pass membrane protein</topology>
    </subcellularLocation>
</comment>
<feature type="transmembrane region" description="Helical" evidence="5">
    <location>
        <begin position="237"/>
        <end position="257"/>
    </location>
</feature>
<proteinExistence type="predicted"/>
<dbReference type="GO" id="GO:0016020">
    <property type="term" value="C:membrane"/>
    <property type="evidence" value="ECO:0007669"/>
    <property type="project" value="UniProtKB-SubCell"/>
</dbReference>
<feature type="transmembrane region" description="Helical" evidence="5">
    <location>
        <begin position="137"/>
        <end position="160"/>
    </location>
</feature>
<reference evidence="9" key="1">
    <citation type="journal article" date="2023" name="Science">
        <title>Elucidation of the pathway for biosynthesis of saponin adjuvants from the soapbark tree.</title>
        <authorList>
            <person name="Reed J."/>
            <person name="Orme A."/>
            <person name="El-Demerdash A."/>
            <person name="Owen C."/>
            <person name="Martin L.B.B."/>
            <person name="Misra R.C."/>
            <person name="Kikuchi S."/>
            <person name="Rejzek M."/>
            <person name="Martin A.C."/>
            <person name="Harkess A."/>
            <person name="Leebens-Mack J."/>
            <person name="Louveau T."/>
            <person name="Stephenson M.J."/>
            <person name="Osbourn A."/>
        </authorList>
    </citation>
    <scope>NUCLEOTIDE SEQUENCE</scope>
    <source>
        <strain evidence="9">S10</strain>
    </source>
</reference>
<organism evidence="9 10">
    <name type="scientific">Quillaja saponaria</name>
    <name type="common">Soap bark tree</name>
    <dbReference type="NCBI Taxonomy" id="32244"/>
    <lineage>
        <taxon>Eukaryota</taxon>
        <taxon>Viridiplantae</taxon>
        <taxon>Streptophyta</taxon>
        <taxon>Embryophyta</taxon>
        <taxon>Tracheophyta</taxon>
        <taxon>Spermatophyta</taxon>
        <taxon>Magnoliopsida</taxon>
        <taxon>eudicotyledons</taxon>
        <taxon>Gunneridae</taxon>
        <taxon>Pentapetalae</taxon>
        <taxon>rosids</taxon>
        <taxon>fabids</taxon>
        <taxon>Fabales</taxon>
        <taxon>Quillajaceae</taxon>
        <taxon>Quillaja</taxon>
    </lineage>
</organism>
<feature type="signal peptide" evidence="6">
    <location>
        <begin position="1"/>
        <end position="25"/>
    </location>
</feature>
<feature type="transmembrane region" description="Helical" evidence="5">
    <location>
        <begin position="338"/>
        <end position="356"/>
    </location>
</feature>
<feature type="chain" id="PRO_5042110488" evidence="6">
    <location>
        <begin position="26"/>
        <end position="552"/>
    </location>
</feature>
<evidence type="ECO:0000313" key="10">
    <source>
        <dbReference type="Proteomes" id="UP001163823"/>
    </source>
</evidence>
<evidence type="ECO:0000256" key="3">
    <source>
        <dbReference type="ARBA" id="ARBA00022989"/>
    </source>
</evidence>
<feature type="domain" description="Nodulin-like" evidence="7">
    <location>
        <begin position="7"/>
        <end position="253"/>
    </location>
</feature>
<evidence type="ECO:0000256" key="6">
    <source>
        <dbReference type="SAM" id="SignalP"/>
    </source>
</evidence>
<dbReference type="KEGG" id="qsa:O6P43_017118"/>
<dbReference type="AlphaFoldDB" id="A0AAD7PP10"/>
<evidence type="ECO:0000259" key="7">
    <source>
        <dbReference type="Pfam" id="PF06813"/>
    </source>
</evidence>
<name>A0AAD7PP10_QUISA</name>
<dbReference type="Gene3D" id="1.20.1250.20">
    <property type="entry name" value="MFS general substrate transporter like domains"/>
    <property type="match status" value="1"/>
</dbReference>
<evidence type="ECO:0000256" key="5">
    <source>
        <dbReference type="SAM" id="Phobius"/>
    </source>
</evidence>
<feature type="transmembrane region" description="Helical" evidence="5">
    <location>
        <begin position="436"/>
        <end position="457"/>
    </location>
</feature>
<keyword evidence="6" id="KW-0732">Signal</keyword>
<feature type="transmembrane region" description="Helical" evidence="5">
    <location>
        <begin position="66"/>
        <end position="88"/>
    </location>
</feature>
<dbReference type="PANTHER" id="PTHR21576">
    <property type="entry name" value="UNCHARACTERIZED NODULIN-LIKE PROTEIN"/>
    <property type="match status" value="1"/>
</dbReference>
<feature type="transmembrane region" description="Helical" evidence="5">
    <location>
        <begin position="100"/>
        <end position="125"/>
    </location>
</feature>
<gene>
    <name evidence="9" type="ORF">O6P43_017118</name>
</gene>
<dbReference type="Pfam" id="PF23262">
    <property type="entry name" value="NFD4_C"/>
    <property type="match status" value="1"/>
</dbReference>
<protein>
    <submittedName>
        <fullName evidence="9">Protein NUCLEAR FUSION DEFECTIVE 4-like</fullName>
    </submittedName>
</protein>
<sequence length="552" mass="60613">MVGQSRKWMMLIATTWLQAFTGTNFDFSSYSSDLKSVLGISQVQLNYLSMASDMGKAFGWCSGVSLMYFPLWVVMVMAAIFGLFGYGFQWLVIQGVFSLPYFLVFLLCLVAGCSICWFNTVCFVLCIRNFPAANRALALSLTVSFNGVTATLYTLLANAIKPSDDTLYLLLNALVPLFMSVVVLIPVLRQPPPHSPRPDAICEDSRIFLYLNIMAIITGLYLLPLNSLPSSAAKARILFAGAIILLALPLCLPGIVCTRKWGRNDIHSGFCLDDSSVNLVELDKLELRKELITIDNAIAGTPYSELDKEGCSEVMEKDHLTVLGEEYPARLLVRRWDFWLYYIAYFCGATVGLVYSNNLGQISQSLGFSSMTNSLVTLYSTSSFFGRLLSAAPDFLRDKVYFARTGWLAVALVPTPIAFFLLAASGSEMVLQAGTALIGLSSGFAFAAAVSITSELFGPNSSGVNHNILITNIPIGSLFYGLLAAIVYDSNVGSSIQTNLLQEASMCMGRKCYLQTFIWWGCIALGGVVSSFLLFLRTRPAYDSFERNYHST</sequence>
<dbReference type="InterPro" id="IPR056555">
    <property type="entry name" value="NFD4_C"/>
</dbReference>
<evidence type="ECO:0000256" key="1">
    <source>
        <dbReference type="ARBA" id="ARBA00004141"/>
    </source>
</evidence>
<dbReference type="SUPFAM" id="SSF103473">
    <property type="entry name" value="MFS general substrate transporter"/>
    <property type="match status" value="1"/>
</dbReference>
<keyword evidence="4 5" id="KW-0472">Membrane</keyword>
<keyword evidence="3 5" id="KW-1133">Transmembrane helix</keyword>
<feature type="domain" description="NFD4 C-terminal" evidence="8">
    <location>
        <begin position="325"/>
        <end position="540"/>
    </location>
</feature>
<keyword evidence="2 5" id="KW-0812">Transmembrane</keyword>
<feature type="transmembrane region" description="Helical" evidence="5">
    <location>
        <begin position="517"/>
        <end position="536"/>
    </location>
</feature>
<feature type="transmembrane region" description="Helical" evidence="5">
    <location>
        <begin position="207"/>
        <end position="225"/>
    </location>
</feature>
<feature type="transmembrane region" description="Helical" evidence="5">
    <location>
        <begin position="166"/>
        <end position="187"/>
    </location>
</feature>
<evidence type="ECO:0000256" key="2">
    <source>
        <dbReference type="ARBA" id="ARBA00022692"/>
    </source>
</evidence>